<dbReference type="EMBL" id="QNRQ01000002">
    <property type="protein sequence ID" value="RBP41652.1"/>
    <property type="molecule type" value="Genomic_DNA"/>
</dbReference>
<organism evidence="1 2">
    <name type="scientific">Eoetvoesiella caeni</name>
    <dbReference type="NCBI Taxonomy" id="645616"/>
    <lineage>
        <taxon>Bacteria</taxon>
        <taxon>Pseudomonadati</taxon>
        <taxon>Pseudomonadota</taxon>
        <taxon>Betaproteobacteria</taxon>
        <taxon>Burkholderiales</taxon>
        <taxon>Alcaligenaceae</taxon>
        <taxon>Eoetvoesiella</taxon>
    </lineage>
</organism>
<accession>A0A366HHA3</accession>
<protein>
    <submittedName>
        <fullName evidence="1">Acetone carboxylase gamma subunit</fullName>
    </submittedName>
</protein>
<reference evidence="1 2" key="1">
    <citation type="submission" date="2018-06" db="EMBL/GenBank/DDBJ databases">
        <title>Genomic Encyclopedia of Type Strains, Phase IV (KMG-IV): sequencing the most valuable type-strain genomes for metagenomic binning, comparative biology and taxonomic classification.</title>
        <authorList>
            <person name="Goeker M."/>
        </authorList>
    </citation>
    <scope>NUCLEOTIDE SEQUENCE [LARGE SCALE GENOMIC DNA]</scope>
    <source>
        <strain evidence="1 2">DSM 25520</strain>
    </source>
</reference>
<dbReference type="Proteomes" id="UP000253628">
    <property type="component" value="Unassembled WGS sequence"/>
</dbReference>
<keyword evidence="2" id="KW-1185">Reference proteome</keyword>
<sequence length="95" mass="10491">MNFDDNIMLADDGVSTICSHCSERLGDARTNALEHALGSEQESSELGPGIRADPKLFADRKIVLRQLFCPKCLTVLATEVVPQDEGRLRGWKVFS</sequence>
<comment type="caution">
    <text evidence="1">The sequence shown here is derived from an EMBL/GenBank/DDBJ whole genome shotgun (WGS) entry which is preliminary data.</text>
</comment>
<dbReference type="AlphaFoldDB" id="A0A366HHA3"/>
<evidence type="ECO:0000313" key="2">
    <source>
        <dbReference type="Proteomes" id="UP000253628"/>
    </source>
</evidence>
<dbReference type="RefSeq" id="WP_211317203.1">
    <property type="nucleotide sequence ID" value="NZ_JACCEU010000002.1"/>
</dbReference>
<gene>
    <name evidence="1" type="ORF">DFR37_10231</name>
</gene>
<name>A0A366HHA3_9BURK</name>
<evidence type="ECO:0000313" key="1">
    <source>
        <dbReference type="EMBL" id="RBP41652.1"/>
    </source>
</evidence>
<proteinExistence type="predicted"/>